<dbReference type="GO" id="GO:0016639">
    <property type="term" value="F:oxidoreductase activity, acting on the CH-NH2 group of donors, NAD or NADP as acceptor"/>
    <property type="evidence" value="ECO:0007669"/>
    <property type="project" value="UniProtKB-UniRule"/>
</dbReference>
<feature type="binding site" evidence="6">
    <location>
        <position position="120"/>
    </location>
    <ligand>
        <name>NAD(+)</name>
        <dbReference type="ChEBI" id="CHEBI:57540"/>
    </ligand>
</feature>
<dbReference type="GO" id="GO:0033735">
    <property type="term" value="F:aspartate dehydrogenase [NAD(P)+] activity"/>
    <property type="evidence" value="ECO:0007669"/>
    <property type="project" value="UniProtKB-EC"/>
</dbReference>
<comment type="pathway">
    <text evidence="6">Cofactor biosynthesis; NAD(+) biosynthesis; iminoaspartate from L-aspartate (dehydrogenase route): step 1/1.</text>
</comment>
<dbReference type="PIRSF" id="PIRSF005227">
    <property type="entry name" value="Asp_dh_NAD_syn"/>
    <property type="match status" value="1"/>
</dbReference>
<dbReference type="RefSeq" id="WP_088751555.1">
    <property type="nucleotide sequence ID" value="NZ_NJGU01000007.1"/>
</dbReference>
<proteinExistence type="inferred from homology"/>
<dbReference type="Proteomes" id="UP000197596">
    <property type="component" value="Unassembled WGS sequence"/>
</dbReference>
<reference evidence="9 10" key="1">
    <citation type="submission" date="2017-06" db="EMBL/GenBank/DDBJ databases">
        <title>Herbaspirillum phytohormonus sp. nov., isolated from the root nodule of Robinia pseudoacacia in lead-zinc mine.</title>
        <authorList>
            <person name="Fan M."/>
            <person name="Lin Y."/>
        </authorList>
    </citation>
    <scope>NUCLEOTIDE SEQUENCE [LARGE SCALE GENOMIC DNA]</scope>
    <source>
        <strain evidence="9 10">HZ10</strain>
    </source>
</reference>
<organism evidence="9 10">
    <name type="scientific">Herbaspirillum robiniae</name>
    <dbReference type="NCBI Taxonomy" id="2014887"/>
    <lineage>
        <taxon>Bacteria</taxon>
        <taxon>Pseudomonadati</taxon>
        <taxon>Pseudomonadota</taxon>
        <taxon>Betaproteobacteria</taxon>
        <taxon>Burkholderiales</taxon>
        <taxon>Oxalobacteraceae</taxon>
        <taxon>Herbaspirillum</taxon>
    </lineage>
</organism>
<keyword evidence="4 6" id="KW-0560">Oxidoreductase</keyword>
<dbReference type="GO" id="GO:0009435">
    <property type="term" value="P:NAD+ biosynthetic process"/>
    <property type="evidence" value="ECO:0007669"/>
    <property type="project" value="UniProtKB-UniRule"/>
</dbReference>
<evidence type="ECO:0000256" key="2">
    <source>
        <dbReference type="ARBA" id="ARBA00022642"/>
    </source>
</evidence>
<keyword evidence="5 6" id="KW-0520">NAD</keyword>
<comment type="caution">
    <text evidence="9">The sequence shown here is derived from an EMBL/GenBank/DDBJ whole genome shotgun (WGS) entry which is preliminary data.</text>
</comment>
<dbReference type="SUPFAM" id="SSF51735">
    <property type="entry name" value="NAD(P)-binding Rossmann-fold domains"/>
    <property type="match status" value="1"/>
</dbReference>
<accession>A0A246WPZ3</accession>
<dbReference type="Gene3D" id="3.30.360.10">
    <property type="entry name" value="Dihydrodipicolinate Reductase, domain 2"/>
    <property type="match status" value="1"/>
</dbReference>
<evidence type="ECO:0000313" key="9">
    <source>
        <dbReference type="EMBL" id="OWY28449.1"/>
    </source>
</evidence>
<evidence type="ECO:0000259" key="7">
    <source>
        <dbReference type="Pfam" id="PF01958"/>
    </source>
</evidence>
<evidence type="ECO:0000256" key="6">
    <source>
        <dbReference type="HAMAP-Rule" id="MF_01265"/>
    </source>
</evidence>
<comment type="miscellaneous">
    <text evidence="6">The iminoaspartate product is unstable in aqueous solution and can decompose to oxaloacetate and ammonia.</text>
</comment>
<comment type="catalytic activity">
    <reaction evidence="6">
        <text>L-aspartate + NADP(+) + H2O = oxaloacetate + NH4(+) + NADPH + H(+)</text>
        <dbReference type="Rhea" id="RHEA:11784"/>
        <dbReference type="ChEBI" id="CHEBI:15377"/>
        <dbReference type="ChEBI" id="CHEBI:15378"/>
        <dbReference type="ChEBI" id="CHEBI:16452"/>
        <dbReference type="ChEBI" id="CHEBI:28938"/>
        <dbReference type="ChEBI" id="CHEBI:29991"/>
        <dbReference type="ChEBI" id="CHEBI:57783"/>
        <dbReference type="ChEBI" id="CHEBI:58349"/>
        <dbReference type="EC" id="1.4.1.21"/>
    </reaction>
</comment>
<evidence type="ECO:0000256" key="4">
    <source>
        <dbReference type="ARBA" id="ARBA00023002"/>
    </source>
</evidence>
<dbReference type="SUPFAM" id="SSF55347">
    <property type="entry name" value="Glyceraldehyde-3-phosphate dehydrogenase-like, C-terminal domain"/>
    <property type="match status" value="1"/>
</dbReference>
<dbReference type="NCBIfam" id="NF009825">
    <property type="entry name" value="PRK13302.1"/>
    <property type="match status" value="1"/>
</dbReference>
<dbReference type="PANTHER" id="PTHR31873:SF6">
    <property type="entry name" value="ASPARTATE DEHYDROGENASE DOMAIN-CONTAINING PROTEIN"/>
    <property type="match status" value="1"/>
</dbReference>
<dbReference type="InterPro" id="IPR002811">
    <property type="entry name" value="Asp_DH"/>
</dbReference>
<comment type="function">
    <text evidence="6">Specifically catalyzes the NAD or NADP-dependent dehydrogenation of L-aspartate to iminoaspartate.</text>
</comment>
<evidence type="ECO:0000256" key="1">
    <source>
        <dbReference type="ARBA" id="ARBA00008331"/>
    </source>
</evidence>
<keyword evidence="2 6" id="KW-0662">Pyridine nucleotide biosynthesis</keyword>
<dbReference type="InterPro" id="IPR005106">
    <property type="entry name" value="Asp/hSer_DH_NAD-bd"/>
</dbReference>
<dbReference type="InterPro" id="IPR036291">
    <property type="entry name" value="NAD(P)-bd_dom_sf"/>
</dbReference>
<dbReference type="PANTHER" id="PTHR31873">
    <property type="entry name" value="L-ASPARTATE DEHYDROGENASE-RELATED"/>
    <property type="match status" value="1"/>
</dbReference>
<dbReference type="HAMAP" id="MF_01265">
    <property type="entry name" value="NadX"/>
    <property type="match status" value="1"/>
</dbReference>
<keyword evidence="3 6" id="KW-0521">NADP</keyword>
<feature type="domain" description="Aspartate/homoserine dehydrogenase NAD-binding" evidence="8">
    <location>
        <begin position="8"/>
        <end position="117"/>
    </location>
</feature>
<evidence type="ECO:0000256" key="5">
    <source>
        <dbReference type="ARBA" id="ARBA00023027"/>
    </source>
</evidence>
<dbReference type="UniPathway" id="UPA00253">
    <property type="reaction ID" value="UER00456"/>
</dbReference>
<dbReference type="EC" id="1.4.1.21" evidence="6"/>
<evidence type="ECO:0000313" key="10">
    <source>
        <dbReference type="Proteomes" id="UP000197596"/>
    </source>
</evidence>
<comment type="catalytic activity">
    <reaction evidence="6">
        <text>L-aspartate + NAD(+) + H2O = oxaloacetate + NH4(+) + NADH + H(+)</text>
        <dbReference type="Rhea" id="RHEA:11788"/>
        <dbReference type="ChEBI" id="CHEBI:15377"/>
        <dbReference type="ChEBI" id="CHEBI:15378"/>
        <dbReference type="ChEBI" id="CHEBI:16452"/>
        <dbReference type="ChEBI" id="CHEBI:28938"/>
        <dbReference type="ChEBI" id="CHEBI:29991"/>
        <dbReference type="ChEBI" id="CHEBI:57540"/>
        <dbReference type="ChEBI" id="CHEBI:57945"/>
        <dbReference type="EC" id="1.4.1.21"/>
    </reaction>
</comment>
<dbReference type="Pfam" id="PF01958">
    <property type="entry name" value="Asp_DH_C"/>
    <property type="match status" value="1"/>
</dbReference>
<comment type="similarity">
    <text evidence="1 6">Belongs to the L-aspartate dehydrogenase family.</text>
</comment>
<dbReference type="InterPro" id="IPR020626">
    <property type="entry name" value="Asp_DH_prok"/>
</dbReference>
<dbReference type="EMBL" id="NJGU01000007">
    <property type="protein sequence ID" value="OWY28449.1"/>
    <property type="molecule type" value="Genomic_DNA"/>
</dbReference>
<evidence type="ECO:0000256" key="3">
    <source>
        <dbReference type="ARBA" id="ARBA00022857"/>
    </source>
</evidence>
<evidence type="ECO:0000259" key="8">
    <source>
        <dbReference type="Pfam" id="PF03447"/>
    </source>
</evidence>
<protein>
    <recommendedName>
        <fullName evidence="6">L-aspartate dehydrogenase</fullName>
        <ecNumber evidence="6">1.4.1.21</ecNumber>
    </recommendedName>
</protein>
<dbReference type="GO" id="GO:0050661">
    <property type="term" value="F:NADP binding"/>
    <property type="evidence" value="ECO:0007669"/>
    <property type="project" value="UniProtKB-UniRule"/>
</dbReference>
<feature type="binding site" evidence="6">
    <location>
        <position position="188"/>
    </location>
    <ligand>
        <name>NAD(+)</name>
        <dbReference type="ChEBI" id="CHEBI:57540"/>
    </ligand>
</feature>
<feature type="active site" evidence="6">
    <location>
        <position position="218"/>
    </location>
</feature>
<gene>
    <name evidence="6" type="primary">nadX</name>
    <name evidence="9" type="ORF">CEJ42_14540</name>
</gene>
<dbReference type="Gene3D" id="3.40.50.720">
    <property type="entry name" value="NAD(P)-binding Rossmann-like Domain"/>
    <property type="match status" value="1"/>
</dbReference>
<feature type="domain" description="Aspartate dehydrogenase" evidence="7">
    <location>
        <begin position="166"/>
        <end position="252"/>
    </location>
</feature>
<dbReference type="AlphaFoldDB" id="A0A246WPZ3"/>
<dbReference type="InterPro" id="IPR011182">
    <property type="entry name" value="L-Asp_DH"/>
</dbReference>
<sequence length="263" mass="27216">MKIVAIAGLGAIGHAVARGIDRGMDGIRLGAVSARDQDAARARLDTLLHRPPLVPLPRIAAHADIVVECGGAGVLAEIAAPVLDAGKHLVVLSCGALLSSPELGLLASRHRGRIHVPSGAIGGLDAVAAMAEGEIRSARLISRKPPIALRAIPWLEQRGIDLREVREPTLVFRGYAAQAARHFPANLNVAAALSLAGIGAQRTEVELWADPHARGNCHAIEVESDSGAMRFSIEATASGNPATSSLAAQSVLALLRRLGLPGA</sequence>
<dbReference type="GO" id="GO:0051287">
    <property type="term" value="F:NAD binding"/>
    <property type="evidence" value="ECO:0007669"/>
    <property type="project" value="UniProtKB-UniRule"/>
</dbReference>
<name>A0A246WPZ3_9BURK</name>
<dbReference type="Pfam" id="PF03447">
    <property type="entry name" value="NAD_binding_3"/>
    <property type="match status" value="1"/>
</dbReference>